<proteinExistence type="predicted"/>
<dbReference type="AlphaFoldDB" id="A0A2T0WGI2"/>
<evidence type="ECO:0000313" key="2">
    <source>
        <dbReference type="EMBL" id="RCW28765.1"/>
    </source>
</evidence>
<sequence length="442" mass="49979">MPESQNIEWKESWRDEYLKCICGFANAKGGKIIIGKNDKGDVIGIDKYKKLMDDIPNKIQNQLGIVCDVDLKEYENKKYIEIDVKPYDVPISYQGKYHYRSGSTKQELKGNALNEFLLKKAGKTWDDVIEPRASLDDIDISAIEAFKKGATSSKRMPFIAEENDIEPILDNLLLLENGQLKRSAILLFGKNPCRFYINAYVKIGRFGQTDDDLLFQEVVEGNAYQLADKTLDILDKKFLVSPISYQGLQRVEKWEYPYEAIREVILNAIVHRDYMGAPIQISVYDDKLIVWNEGSLPNDLSIEDLKKKHSSRPHNPILAGTFFKGGLIEAWGRGTIKILNECKKAGLPEPIIESASGGISITLRKNAIDKKSLISKDLNKRQITALEFLKENKTISNKTYQELCKVSKATATRDLTELVDKFNIVERVGDVGAGTLYRLIGS</sequence>
<evidence type="ECO:0000259" key="1">
    <source>
        <dbReference type="Pfam" id="PF04326"/>
    </source>
</evidence>
<comment type="caution">
    <text evidence="2">The sequence shown here is derived from an EMBL/GenBank/DDBJ whole genome shotgun (WGS) entry which is preliminary data.</text>
</comment>
<accession>A0A2T0WGI2</accession>
<dbReference type="PANTHER" id="PTHR30595:SF6">
    <property type="entry name" value="SCHLAFEN ALBA-2 DOMAIN-CONTAINING PROTEIN"/>
    <property type="match status" value="1"/>
</dbReference>
<dbReference type="InterPro" id="IPR038461">
    <property type="entry name" value="Schlafen_AlbA_2_dom_sf"/>
</dbReference>
<dbReference type="Gene3D" id="3.30.950.30">
    <property type="entry name" value="Schlafen, AAA domain"/>
    <property type="match status" value="1"/>
</dbReference>
<dbReference type="PANTHER" id="PTHR30595">
    <property type="entry name" value="GLPR-RELATED TRANSCRIPTIONAL REPRESSOR"/>
    <property type="match status" value="1"/>
</dbReference>
<protein>
    <submittedName>
        <fullName evidence="2">ATP-dependent DNA helicase RecG</fullName>
    </submittedName>
</protein>
<dbReference type="EMBL" id="QPIZ01000036">
    <property type="protein sequence ID" value="RCW28765.1"/>
    <property type="molecule type" value="Genomic_DNA"/>
</dbReference>
<keyword evidence="2" id="KW-0347">Helicase</keyword>
<feature type="domain" description="Schlafen AlbA-2" evidence="1">
    <location>
        <begin position="3"/>
        <end position="108"/>
    </location>
</feature>
<dbReference type="RefSeq" id="WP_106154853.1">
    <property type="nucleotide sequence ID" value="NZ_PVTS01000044.1"/>
</dbReference>
<keyword evidence="2" id="KW-0547">Nucleotide-binding</keyword>
<dbReference type="Proteomes" id="UP000252733">
    <property type="component" value="Unassembled WGS sequence"/>
</dbReference>
<dbReference type="Pfam" id="PF13749">
    <property type="entry name" value="HATPase_c_4"/>
    <property type="match status" value="1"/>
</dbReference>
<dbReference type="InterPro" id="IPR036388">
    <property type="entry name" value="WH-like_DNA-bd_sf"/>
</dbReference>
<dbReference type="Gene3D" id="3.30.565.60">
    <property type="match status" value="1"/>
</dbReference>
<dbReference type="Pfam" id="PF04326">
    <property type="entry name" value="SLFN_AlbA_2"/>
    <property type="match status" value="1"/>
</dbReference>
<dbReference type="InterPro" id="IPR038475">
    <property type="entry name" value="RecG_C_sf"/>
</dbReference>
<dbReference type="Gene3D" id="1.10.10.10">
    <property type="entry name" value="Winged helix-like DNA-binding domain superfamily/Winged helix DNA-binding domain"/>
    <property type="match status" value="1"/>
</dbReference>
<dbReference type="GO" id="GO:0004386">
    <property type="term" value="F:helicase activity"/>
    <property type="evidence" value="ECO:0007669"/>
    <property type="project" value="UniProtKB-KW"/>
</dbReference>
<keyword evidence="2" id="KW-0378">Hydrolase</keyword>
<evidence type="ECO:0000313" key="3">
    <source>
        <dbReference type="Proteomes" id="UP000252733"/>
    </source>
</evidence>
<dbReference type="InterPro" id="IPR007421">
    <property type="entry name" value="Schlafen_AlbA_2_dom"/>
</dbReference>
<keyword evidence="3" id="KW-1185">Reference proteome</keyword>
<organism evidence="2 3">
    <name type="scientific">Marinilabilia salmonicolor</name>
    <dbReference type="NCBI Taxonomy" id="989"/>
    <lineage>
        <taxon>Bacteria</taxon>
        <taxon>Pseudomonadati</taxon>
        <taxon>Bacteroidota</taxon>
        <taxon>Bacteroidia</taxon>
        <taxon>Marinilabiliales</taxon>
        <taxon>Marinilabiliaceae</taxon>
        <taxon>Marinilabilia</taxon>
    </lineage>
</organism>
<dbReference type="OrthoDB" id="9807907at2"/>
<reference evidence="2 3" key="1">
    <citation type="submission" date="2018-07" db="EMBL/GenBank/DDBJ databases">
        <title>Freshwater and sediment microbial communities from various areas in North America, analyzing microbe dynamics in response to fracking.</title>
        <authorList>
            <person name="Lamendella R."/>
        </authorList>
    </citation>
    <scope>NUCLEOTIDE SEQUENCE [LARGE SCALE GENOMIC DNA]</scope>
    <source>
        <strain evidence="2 3">160A</strain>
    </source>
</reference>
<gene>
    <name evidence="2" type="ORF">DFO77_1362</name>
</gene>
<keyword evidence="2" id="KW-0067">ATP-binding</keyword>
<name>A0A2T0WGI2_9BACT</name>